<dbReference type="RefSeq" id="WP_083687832.1">
    <property type="nucleotide sequence ID" value="NZ_CP019330.1"/>
</dbReference>
<dbReference type="OrthoDB" id="205659at2157"/>
<evidence type="ECO:0000313" key="2">
    <source>
        <dbReference type="Proteomes" id="UP000185687"/>
    </source>
</evidence>
<dbReference type="EMBL" id="FTNP01000009">
    <property type="protein sequence ID" value="SIS08150.1"/>
    <property type="molecule type" value="Genomic_DNA"/>
</dbReference>
<reference evidence="1 2" key="1">
    <citation type="submission" date="2017-01" db="EMBL/GenBank/DDBJ databases">
        <authorList>
            <person name="Mah S.A."/>
            <person name="Swanson W.J."/>
            <person name="Moy G.W."/>
            <person name="Vacquier V.D."/>
        </authorList>
    </citation>
    <scope>NUCLEOTIDE SEQUENCE [LARGE SCALE GENOMIC DNA]</scope>
    <source>
        <strain evidence="1 2">CGMCC 1.8909</strain>
    </source>
</reference>
<keyword evidence="2" id="KW-1185">Reference proteome</keyword>
<dbReference type="AlphaFoldDB" id="A0A1N7G6C5"/>
<dbReference type="GeneID" id="32227628"/>
<accession>A0A1N7G6C5</accession>
<evidence type="ECO:0000313" key="1">
    <source>
        <dbReference type="EMBL" id="SIS08150.1"/>
    </source>
</evidence>
<dbReference type="InterPro" id="IPR006311">
    <property type="entry name" value="TAT_signal"/>
</dbReference>
<sequence length="230" mass="24799">MTTDTPNRRQFLQRSAGTALTAVGIGALSTTASAEDRTGGQGLLADGFDVEPDRDAFITGYLDGFSDQFGRFDAPDELANDMANEFNANTDAWLSYGNWLLEEAGVTAAGSATVAVEVGISRIPFRDVEDAVETHITTEYDSDAGEFNDLEWVDEPTDDADFEVALHNLAAENGDGELFEFRSEYIDTDGDHELPDDAYLNRLAGKYGGVVGVGEESMTVFDILLGGVNR</sequence>
<proteinExistence type="predicted"/>
<protein>
    <submittedName>
        <fullName evidence="1">Uncharacterized protein</fullName>
    </submittedName>
</protein>
<gene>
    <name evidence="1" type="ORF">SAMN05421809_3768</name>
</gene>
<dbReference type="PROSITE" id="PS51318">
    <property type="entry name" value="TAT"/>
    <property type="match status" value="1"/>
</dbReference>
<name>A0A1N7G6C5_9EURY</name>
<dbReference type="Proteomes" id="UP000185687">
    <property type="component" value="Unassembled WGS sequence"/>
</dbReference>
<organism evidence="1 2">
    <name type="scientific">Natronorubrum daqingense</name>
    <dbReference type="NCBI Taxonomy" id="588898"/>
    <lineage>
        <taxon>Archaea</taxon>
        <taxon>Methanobacteriati</taxon>
        <taxon>Methanobacteriota</taxon>
        <taxon>Stenosarchaea group</taxon>
        <taxon>Halobacteria</taxon>
        <taxon>Halobacteriales</taxon>
        <taxon>Natrialbaceae</taxon>
        <taxon>Natronorubrum</taxon>
    </lineage>
</organism>